<dbReference type="InterPro" id="IPR027414">
    <property type="entry name" value="GH95_N_dom"/>
</dbReference>
<organism evidence="5 6">
    <name type="scientific">Hyaloscypha variabilis (strain UAMH 11265 / GT02V1 / F)</name>
    <name type="common">Meliniomyces variabilis</name>
    <dbReference type="NCBI Taxonomy" id="1149755"/>
    <lineage>
        <taxon>Eukaryota</taxon>
        <taxon>Fungi</taxon>
        <taxon>Dikarya</taxon>
        <taxon>Ascomycota</taxon>
        <taxon>Pezizomycotina</taxon>
        <taxon>Leotiomycetes</taxon>
        <taxon>Helotiales</taxon>
        <taxon>Hyaloscyphaceae</taxon>
        <taxon>Hyaloscypha</taxon>
        <taxon>Hyaloscypha variabilis</taxon>
    </lineage>
</organism>
<feature type="chain" id="PRO_5014390277" evidence="1">
    <location>
        <begin position="19"/>
        <end position="812"/>
    </location>
</feature>
<feature type="domain" description="Glycosyl hydrolase family 95 N-terminal" evidence="2">
    <location>
        <begin position="33"/>
        <end position="264"/>
    </location>
</feature>
<dbReference type="Pfam" id="PF22124">
    <property type="entry name" value="Glyco_hydro_95_cat"/>
    <property type="match status" value="1"/>
</dbReference>
<dbReference type="Pfam" id="PF21307">
    <property type="entry name" value="Glyco_hydro_95_C"/>
    <property type="match status" value="1"/>
</dbReference>
<name>A0A2J6R106_HYAVF</name>
<dbReference type="OrthoDB" id="2848340at2759"/>
<evidence type="ECO:0000313" key="5">
    <source>
        <dbReference type="EMBL" id="PMD32198.1"/>
    </source>
</evidence>
<dbReference type="SUPFAM" id="SSF48208">
    <property type="entry name" value="Six-hairpin glycosidases"/>
    <property type="match status" value="1"/>
</dbReference>
<dbReference type="Pfam" id="PF14498">
    <property type="entry name" value="Glyco_hyd_65N_2"/>
    <property type="match status" value="1"/>
</dbReference>
<reference evidence="5 6" key="1">
    <citation type="submission" date="2016-04" db="EMBL/GenBank/DDBJ databases">
        <title>A degradative enzymes factory behind the ericoid mycorrhizal symbiosis.</title>
        <authorList>
            <consortium name="DOE Joint Genome Institute"/>
            <person name="Martino E."/>
            <person name="Morin E."/>
            <person name="Grelet G."/>
            <person name="Kuo A."/>
            <person name="Kohler A."/>
            <person name="Daghino S."/>
            <person name="Barry K."/>
            <person name="Choi C."/>
            <person name="Cichocki N."/>
            <person name="Clum A."/>
            <person name="Copeland A."/>
            <person name="Hainaut M."/>
            <person name="Haridas S."/>
            <person name="Labutti K."/>
            <person name="Lindquist E."/>
            <person name="Lipzen A."/>
            <person name="Khouja H.-R."/>
            <person name="Murat C."/>
            <person name="Ohm R."/>
            <person name="Olson A."/>
            <person name="Spatafora J."/>
            <person name="Veneault-Fourrey C."/>
            <person name="Henrissat B."/>
            <person name="Grigoriev I."/>
            <person name="Martin F."/>
            <person name="Perotto S."/>
        </authorList>
    </citation>
    <scope>NUCLEOTIDE SEQUENCE [LARGE SCALE GENOMIC DNA]</scope>
    <source>
        <strain evidence="5 6">F</strain>
    </source>
</reference>
<dbReference type="GO" id="GO:0005975">
    <property type="term" value="P:carbohydrate metabolic process"/>
    <property type="evidence" value="ECO:0007669"/>
    <property type="project" value="InterPro"/>
</dbReference>
<dbReference type="AlphaFoldDB" id="A0A2J6R106"/>
<dbReference type="InterPro" id="IPR016518">
    <property type="entry name" value="Alpha-L-fucosidase"/>
</dbReference>
<dbReference type="Proteomes" id="UP000235786">
    <property type="component" value="Unassembled WGS sequence"/>
</dbReference>
<evidence type="ECO:0000313" key="6">
    <source>
        <dbReference type="Proteomes" id="UP000235786"/>
    </source>
</evidence>
<evidence type="ECO:0000259" key="2">
    <source>
        <dbReference type="Pfam" id="PF14498"/>
    </source>
</evidence>
<dbReference type="PANTHER" id="PTHR31084:SF0">
    <property type="entry name" value="ALPHA-L-FUCOSIDASE 2"/>
    <property type="match status" value="1"/>
</dbReference>
<dbReference type="InterPro" id="IPR049053">
    <property type="entry name" value="AFCA-like_C"/>
</dbReference>
<dbReference type="EMBL" id="KZ613960">
    <property type="protein sequence ID" value="PMD32198.1"/>
    <property type="molecule type" value="Genomic_DNA"/>
</dbReference>
<dbReference type="InterPro" id="IPR054363">
    <property type="entry name" value="GH95_cat"/>
</dbReference>
<dbReference type="InterPro" id="IPR013780">
    <property type="entry name" value="Glyco_hydro_b"/>
</dbReference>
<dbReference type="Gene3D" id="2.70.98.50">
    <property type="entry name" value="putative glycoside hydrolase family protein from bacillus halodurans"/>
    <property type="match status" value="1"/>
</dbReference>
<feature type="domain" description="Alpha fucosidase A-like C-terminal" evidence="3">
    <location>
        <begin position="717"/>
        <end position="787"/>
    </location>
</feature>
<accession>A0A2J6R106</accession>
<evidence type="ECO:0000259" key="4">
    <source>
        <dbReference type="Pfam" id="PF22124"/>
    </source>
</evidence>
<gene>
    <name evidence="5" type="ORF">L207DRAFT_441081</name>
</gene>
<proteinExistence type="predicted"/>
<protein>
    <submittedName>
        <fullName evidence="5">Glycoside hydrolase family 95 protein</fullName>
    </submittedName>
</protein>
<evidence type="ECO:0000256" key="1">
    <source>
        <dbReference type="SAM" id="SignalP"/>
    </source>
</evidence>
<feature type="domain" description="Glycosyl hydrolase family 95 catalytic" evidence="4">
    <location>
        <begin position="281"/>
        <end position="688"/>
    </location>
</feature>
<dbReference type="GO" id="GO:0004560">
    <property type="term" value="F:alpha-L-fucosidase activity"/>
    <property type="evidence" value="ECO:0007669"/>
    <property type="project" value="InterPro"/>
</dbReference>
<dbReference type="Gene3D" id="2.60.40.1180">
    <property type="entry name" value="Golgi alpha-mannosidase II"/>
    <property type="match status" value="1"/>
</dbReference>
<dbReference type="Gene3D" id="1.50.10.10">
    <property type="match status" value="1"/>
</dbReference>
<dbReference type="InterPro" id="IPR008928">
    <property type="entry name" value="6-hairpin_glycosidase_sf"/>
</dbReference>
<sequence length="812" mass="88174">MSLFRSFLFSLFIAIVQCQSVTPPNSASNPSRLWQTSAGTQWNDCFLIGNGRLGASIPGGAQNDSIWLNEDSFWNGMLQSRINPNALKTMPTIRSDIINGNLAAAQTLATADYDGVPNSARNYNSIGQMDLVMAHAPAVGDYERWLDISDATSGVYYTVEGVAYSREYITSNPANITAIRIVASQAGAVSFSISLRRGSTVSTTSGNDTIIMTGDSGGNDPMKYAVGARVVASGGTVSISGNQVKCTDADEAWVYITSWTNFRQADQSGKVLSDLQAITQSYAQIRTAHVKDYQEIYERSKFNFGTSSSAQKSASTSQRITAMSQTYDPELAVLFLQFGRYLLIASSRTGTLPANLQGIWNPDGKPMWGSRFTININLQMNYWHAFVTNLIDNVYDPFFDLVNAVNANGKITAQKMFNARGSCAHHNTDLWGDTAPQDNWQPATTWTQGLAWLVMHTYEYYLYTGDVAFLQRNFQPIKDSATFFIDFLTDYKGWKVTNPTTSPENTFALTNGSSASVTCGSTIDNTLLWALFGIVLEAHDILNITDAAFISEITTLRGELAPLRQNRYGGIMEWIEDYAEAEPGIGHVSQLIGAYPLPQITSANQTTFNWAISSLNRRLNNGGGEPGWPRAWAMALGARYFDSNLVSSSVTIQLQKGCRSTSMMNIGSPAQFQIDANFGSSAGMAEALLQSHEWLNADSTVDNMKAAYFNEGGRVTLIRLLPALPTTWASNGGGYAKGLRARVGFLVDIAWDLNGKLTTANLTSLNGNPAWVTLGSSQIGKVGISIKVNSSGSGTFVQVAGGKGTQFTVTLL</sequence>
<keyword evidence="6" id="KW-1185">Reference proteome</keyword>
<feature type="signal peptide" evidence="1">
    <location>
        <begin position="1"/>
        <end position="18"/>
    </location>
</feature>
<dbReference type="PANTHER" id="PTHR31084">
    <property type="entry name" value="ALPHA-L-FUCOSIDASE 2"/>
    <property type="match status" value="1"/>
</dbReference>
<dbReference type="InterPro" id="IPR012341">
    <property type="entry name" value="6hp_glycosidase-like_sf"/>
</dbReference>
<dbReference type="PIRSF" id="PIRSF007663">
    <property type="entry name" value="UCP007663"/>
    <property type="match status" value="1"/>
</dbReference>
<keyword evidence="5" id="KW-0378">Hydrolase</keyword>
<keyword evidence="1" id="KW-0732">Signal</keyword>
<evidence type="ECO:0000259" key="3">
    <source>
        <dbReference type="Pfam" id="PF21307"/>
    </source>
</evidence>